<keyword evidence="3" id="KW-1185">Reference proteome</keyword>
<evidence type="ECO:0000259" key="1">
    <source>
        <dbReference type="PROSITE" id="PS50943"/>
    </source>
</evidence>
<organism evidence="2 3">
    <name type="scientific">Actinoplanes friuliensis DSM 7358</name>
    <dbReference type="NCBI Taxonomy" id="1246995"/>
    <lineage>
        <taxon>Bacteria</taxon>
        <taxon>Bacillati</taxon>
        <taxon>Actinomycetota</taxon>
        <taxon>Actinomycetes</taxon>
        <taxon>Micromonosporales</taxon>
        <taxon>Micromonosporaceae</taxon>
        <taxon>Actinoplanes</taxon>
    </lineage>
</organism>
<feature type="domain" description="HTH cro/C1-type" evidence="1">
    <location>
        <begin position="24"/>
        <end position="76"/>
    </location>
</feature>
<dbReference type="CDD" id="cd00093">
    <property type="entry name" value="HTH_XRE"/>
    <property type="match status" value="1"/>
</dbReference>
<keyword evidence="2" id="KW-0238">DNA-binding</keyword>
<name>U5VRI9_9ACTN</name>
<proteinExistence type="predicted"/>
<dbReference type="InterPro" id="IPR001387">
    <property type="entry name" value="Cro/C1-type_HTH"/>
</dbReference>
<dbReference type="HOGENOM" id="CLU_055817_1_1_11"/>
<dbReference type="GO" id="GO:0003677">
    <property type="term" value="F:DNA binding"/>
    <property type="evidence" value="ECO:0007669"/>
    <property type="project" value="UniProtKB-KW"/>
</dbReference>
<reference evidence="2 3" key="1">
    <citation type="journal article" date="2014" name="J. Biotechnol.">
        <title>Complete genome sequence of the actinobacterium Actinoplanes friuliensis HAG 010964, producer of the lipopeptide antibiotic friulimycin.</title>
        <authorList>
            <person name="Ruckert C."/>
            <person name="Szczepanowski R."/>
            <person name="Albersmeier A."/>
            <person name="Goesmann A."/>
            <person name="Fischer N."/>
            <person name="Steinkamper A."/>
            <person name="Puhler A."/>
            <person name="Biener R."/>
            <person name="Schwartz D."/>
            <person name="Kalinowski J."/>
        </authorList>
    </citation>
    <scope>NUCLEOTIDE SEQUENCE [LARGE SCALE GENOMIC DNA]</scope>
    <source>
        <strain evidence="2 3">DSM 7358</strain>
    </source>
</reference>
<dbReference type="KEGG" id="afs:AFR_05740"/>
<sequence length="289" mass="32339">MTGTVGGVARPTSMAARRELGDELRRLRGERRGAEIARLLGWSESKLSRIETARTGISESDLERLLRAYGCTPADRLRMRELARRGRARVWWAPYRSSVAEPYDEYVAFEAEAVSICEWEAQVVPGLLQTDEYAHAVIEVGADVSDQETILRRTALRMARQSVLTREPPPRLCVVLDESALHREVGGRAVLHRQVQRLYDASHRPGVELHVLPFRAGAHAALGEAFVIFEFGSEERAPVVHSEDLVGGQLRTKPGDVQIYRDAFEDLRGRALSISETRDCIARTGDSLR</sequence>
<dbReference type="InterPro" id="IPR043917">
    <property type="entry name" value="DUF5753"/>
</dbReference>
<dbReference type="SMART" id="SM00530">
    <property type="entry name" value="HTH_XRE"/>
    <property type="match status" value="1"/>
</dbReference>
<dbReference type="Proteomes" id="UP000017746">
    <property type="component" value="Chromosome"/>
</dbReference>
<dbReference type="eggNOG" id="COG1396">
    <property type="taxonomic scope" value="Bacteria"/>
</dbReference>
<dbReference type="PROSITE" id="PS50943">
    <property type="entry name" value="HTH_CROC1"/>
    <property type="match status" value="1"/>
</dbReference>
<evidence type="ECO:0000313" key="2">
    <source>
        <dbReference type="EMBL" id="AGZ39437.1"/>
    </source>
</evidence>
<dbReference type="AlphaFoldDB" id="U5VRI9"/>
<accession>U5VRI9</accession>
<dbReference type="EMBL" id="CP006272">
    <property type="protein sequence ID" value="AGZ39437.1"/>
    <property type="molecule type" value="Genomic_DNA"/>
</dbReference>
<dbReference type="Pfam" id="PF13560">
    <property type="entry name" value="HTH_31"/>
    <property type="match status" value="1"/>
</dbReference>
<protein>
    <submittedName>
        <fullName evidence="2">Putative DNA-binding protein</fullName>
    </submittedName>
</protein>
<dbReference type="Pfam" id="PF19054">
    <property type="entry name" value="DUF5753"/>
    <property type="match status" value="1"/>
</dbReference>
<dbReference type="InterPro" id="IPR010982">
    <property type="entry name" value="Lambda_DNA-bd_dom_sf"/>
</dbReference>
<gene>
    <name evidence="2" type="ORF">AFR_05740</name>
</gene>
<dbReference type="PATRIC" id="fig|1246995.3.peg.1165"/>
<dbReference type="Gene3D" id="1.10.260.40">
    <property type="entry name" value="lambda repressor-like DNA-binding domains"/>
    <property type="match status" value="1"/>
</dbReference>
<dbReference type="STRING" id="1246995.AFR_05740"/>
<dbReference type="SUPFAM" id="SSF47413">
    <property type="entry name" value="lambda repressor-like DNA-binding domains"/>
    <property type="match status" value="1"/>
</dbReference>
<evidence type="ECO:0000313" key="3">
    <source>
        <dbReference type="Proteomes" id="UP000017746"/>
    </source>
</evidence>